<reference evidence="1" key="1">
    <citation type="submission" date="2024-05" db="EMBL/GenBank/DDBJ databases">
        <title>The Natural Products Discovery Center: Release of the First 8490 Sequenced Strains for Exploring Actinobacteria Biosynthetic Diversity.</title>
        <authorList>
            <person name="Kalkreuter E."/>
            <person name="Kautsar S.A."/>
            <person name="Yang D."/>
            <person name="Bader C.D."/>
            <person name="Teijaro C.N."/>
            <person name="Fluegel L."/>
            <person name="Davis C.M."/>
            <person name="Simpson J.R."/>
            <person name="Lauterbach L."/>
            <person name="Steele A.D."/>
            <person name="Gui C."/>
            <person name="Meng S."/>
            <person name="Li G."/>
            <person name="Viehrig K."/>
            <person name="Ye F."/>
            <person name="Su P."/>
            <person name="Kiefer A.F."/>
            <person name="Nichols A."/>
            <person name="Cepeda A.J."/>
            <person name="Yan W."/>
            <person name="Fan B."/>
            <person name="Jiang Y."/>
            <person name="Adhikari A."/>
            <person name="Zheng C.-J."/>
            <person name="Schuster L."/>
            <person name="Cowan T.M."/>
            <person name="Smanski M.J."/>
            <person name="Chevrette M.G."/>
            <person name="de Carvalho L.P.S."/>
            <person name="Shen B."/>
        </authorList>
    </citation>
    <scope>NUCLEOTIDE SEQUENCE</scope>
    <source>
        <strain evidence="1">NPDC080035</strain>
    </source>
</reference>
<proteinExistence type="predicted"/>
<gene>
    <name evidence="1" type="ORF">AAME72_11680</name>
</gene>
<dbReference type="AlphaFoldDB" id="A0AAU7GH79"/>
<organism evidence="1">
    <name type="scientific">Leifsonia sp. NPDC080035</name>
    <dbReference type="NCBI Taxonomy" id="3143936"/>
    <lineage>
        <taxon>Bacteria</taxon>
        <taxon>Bacillati</taxon>
        <taxon>Actinomycetota</taxon>
        <taxon>Actinomycetes</taxon>
        <taxon>Micrococcales</taxon>
        <taxon>Microbacteriaceae</taxon>
        <taxon>Leifsonia</taxon>
    </lineage>
</organism>
<sequence length="44" mass="4721">MIHNTAAILNNWGSDGWELVQVVTGPEGGLVAYLKRPLLDGEDA</sequence>
<evidence type="ECO:0008006" key="2">
    <source>
        <dbReference type="Google" id="ProtNLM"/>
    </source>
</evidence>
<name>A0AAU7GH79_9MICO</name>
<evidence type="ECO:0000313" key="1">
    <source>
        <dbReference type="EMBL" id="XBM50306.1"/>
    </source>
</evidence>
<protein>
    <recommendedName>
        <fullName evidence="2">DUF4177 domain-containing protein</fullName>
    </recommendedName>
</protein>
<accession>A0AAU7GH79</accession>
<dbReference type="EMBL" id="CP157390">
    <property type="protein sequence ID" value="XBM50306.1"/>
    <property type="molecule type" value="Genomic_DNA"/>
</dbReference>
<dbReference type="RefSeq" id="WP_314149783.1">
    <property type="nucleotide sequence ID" value="NZ_CP157390.1"/>
</dbReference>